<dbReference type="Proteomes" id="UP001597083">
    <property type="component" value="Unassembled WGS sequence"/>
</dbReference>
<dbReference type="Pfam" id="PF02872">
    <property type="entry name" value="5_nucleotid_C"/>
    <property type="match status" value="1"/>
</dbReference>
<dbReference type="PANTHER" id="PTHR11575:SF24">
    <property type="entry name" value="5'-NUCLEOTIDASE"/>
    <property type="match status" value="1"/>
</dbReference>
<protein>
    <submittedName>
        <fullName evidence="2">5'-nucleotidase C-terminal domain-containing protein</fullName>
    </submittedName>
</protein>
<organism evidence="2 3">
    <name type="scientific">Actinomadura adrarensis</name>
    <dbReference type="NCBI Taxonomy" id="1819600"/>
    <lineage>
        <taxon>Bacteria</taxon>
        <taxon>Bacillati</taxon>
        <taxon>Actinomycetota</taxon>
        <taxon>Actinomycetes</taxon>
        <taxon>Streptosporangiales</taxon>
        <taxon>Thermomonosporaceae</taxon>
        <taxon>Actinomadura</taxon>
    </lineage>
</organism>
<sequence length="161" mass="16982">GAQIALMNPGGVRADLTFAQKGSEGDGVVTYGEAFDVQPFNNLMGVVTLTGAQLDALLEQQWTSAGEKILQPSATLNFTIDRGRPVGDRVSGITVDGTPVDPSATYRVAANSFLLDGGDGFTVFTEGTDKVLGPIDLDVFIAYMETNSPISRPTLNRISGR</sequence>
<dbReference type="InterPro" id="IPR006179">
    <property type="entry name" value="5_nucleotidase/apyrase"/>
</dbReference>
<dbReference type="Gene3D" id="3.90.780.10">
    <property type="entry name" value="5'-Nucleotidase, C-terminal domain"/>
    <property type="match status" value="1"/>
</dbReference>
<dbReference type="PRINTS" id="PR01607">
    <property type="entry name" value="APYRASEFAMLY"/>
</dbReference>
<dbReference type="SUPFAM" id="SSF55816">
    <property type="entry name" value="5'-nucleotidase (syn. UDP-sugar hydrolase), C-terminal domain"/>
    <property type="match status" value="1"/>
</dbReference>
<evidence type="ECO:0000313" key="2">
    <source>
        <dbReference type="EMBL" id="MFD0854499.1"/>
    </source>
</evidence>
<proteinExistence type="predicted"/>
<dbReference type="InterPro" id="IPR008334">
    <property type="entry name" value="5'-Nucleotdase_C"/>
</dbReference>
<dbReference type="InterPro" id="IPR036907">
    <property type="entry name" value="5'-Nucleotdase_C_sf"/>
</dbReference>
<reference evidence="3" key="1">
    <citation type="journal article" date="2019" name="Int. J. Syst. Evol. Microbiol.">
        <title>The Global Catalogue of Microorganisms (GCM) 10K type strain sequencing project: providing services to taxonomists for standard genome sequencing and annotation.</title>
        <authorList>
            <consortium name="The Broad Institute Genomics Platform"/>
            <consortium name="The Broad Institute Genome Sequencing Center for Infectious Disease"/>
            <person name="Wu L."/>
            <person name="Ma J."/>
        </authorList>
    </citation>
    <scope>NUCLEOTIDE SEQUENCE [LARGE SCALE GENOMIC DNA]</scope>
    <source>
        <strain evidence="3">JCM 31696</strain>
    </source>
</reference>
<name>A0ABW3CKI4_9ACTN</name>
<dbReference type="EMBL" id="JBHTIR010002984">
    <property type="protein sequence ID" value="MFD0854499.1"/>
    <property type="molecule type" value="Genomic_DNA"/>
</dbReference>
<evidence type="ECO:0000259" key="1">
    <source>
        <dbReference type="Pfam" id="PF02872"/>
    </source>
</evidence>
<keyword evidence="3" id="KW-1185">Reference proteome</keyword>
<comment type="caution">
    <text evidence="2">The sequence shown here is derived from an EMBL/GenBank/DDBJ whole genome shotgun (WGS) entry which is preliminary data.</text>
</comment>
<gene>
    <name evidence="2" type="ORF">ACFQ07_19845</name>
</gene>
<accession>A0ABW3CKI4</accession>
<evidence type="ECO:0000313" key="3">
    <source>
        <dbReference type="Proteomes" id="UP001597083"/>
    </source>
</evidence>
<feature type="non-terminal residue" evidence="2">
    <location>
        <position position="1"/>
    </location>
</feature>
<feature type="domain" description="5'-Nucleotidase C-terminal" evidence="1">
    <location>
        <begin position="1"/>
        <end position="126"/>
    </location>
</feature>
<dbReference type="PANTHER" id="PTHR11575">
    <property type="entry name" value="5'-NUCLEOTIDASE-RELATED"/>
    <property type="match status" value="1"/>
</dbReference>